<reference evidence="10" key="1">
    <citation type="submission" date="2016-06" db="UniProtKB">
        <authorList>
            <consortium name="WormBaseParasite"/>
        </authorList>
    </citation>
    <scope>IDENTIFICATION</scope>
</reference>
<evidence type="ECO:0000256" key="3">
    <source>
        <dbReference type="ARBA" id="ARBA00022692"/>
    </source>
</evidence>
<keyword evidence="6" id="KW-0963">Cytoplasm</keyword>
<dbReference type="GO" id="GO:0005886">
    <property type="term" value="C:plasma membrane"/>
    <property type="evidence" value="ECO:0007669"/>
    <property type="project" value="TreeGrafter"/>
</dbReference>
<evidence type="ECO:0000313" key="9">
    <source>
        <dbReference type="Proteomes" id="UP000270296"/>
    </source>
</evidence>
<name>A0A183J8F3_9BILA</name>
<accession>A0A183J8F3</accession>
<evidence type="ECO:0000256" key="1">
    <source>
        <dbReference type="ARBA" id="ARBA00004211"/>
    </source>
</evidence>
<dbReference type="WBParaSite" id="SBAD_0001255601-mRNA-1">
    <property type="protein sequence ID" value="SBAD_0001255601-mRNA-1"/>
    <property type="gene ID" value="SBAD_0001255601"/>
</dbReference>
<dbReference type="Gene3D" id="2.60.40.10">
    <property type="entry name" value="Immunoglobulins"/>
    <property type="match status" value="1"/>
</dbReference>
<evidence type="ECO:0000313" key="10">
    <source>
        <dbReference type="WBParaSite" id="SBAD_0001255601-mRNA-1"/>
    </source>
</evidence>
<dbReference type="EMBL" id="UZAM01017081">
    <property type="protein sequence ID" value="VDP45917.1"/>
    <property type="molecule type" value="Genomic_DNA"/>
</dbReference>
<dbReference type="Proteomes" id="UP000270296">
    <property type="component" value="Unassembled WGS sequence"/>
</dbReference>
<keyword evidence="5" id="KW-0472">Membrane</keyword>
<evidence type="ECO:0000256" key="2">
    <source>
        <dbReference type="ARBA" id="ARBA00008932"/>
    </source>
</evidence>
<keyword evidence="6" id="KW-0206">Cytoskeleton</keyword>
<dbReference type="PROSITE" id="PS50202">
    <property type="entry name" value="MSP"/>
    <property type="match status" value="1"/>
</dbReference>
<evidence type="ECO:0000256" key="6">
    <source>
        <dbReference type="RuleBase" id="RU003425"/>
    </source>
</evidence>
<dbReference type="GO" id="GO:0090158">
    <property type="term" value="P:endoplasmic reticulum membrane organization"/>
    <property type="evidence" value="ECO:0007669"/>
    <property type="project" value="TreeGrafter"/>
</dbReference>
<keyword evidence="4" id="KW-1133">Transmembrane helix</keyword>
<sequence length="190" mass="21645">MAKDGERTMTKFEQVLRMEPSVDLVFKGPFTDVVTNNLTLTNLTDREVAFKVKTTAPKQYCVRPNSGRIAAHSTVTVAVMLQPFDYVSEDKLAHKHKFMVQAAFVPPEIVSLDEFWKTATSNQLMDSRLRVIFDMPEPVRSFLLLGIFRCLLVSDSVHSLNNGRDLWFKNYGLSIILAHCLPYFTQSLLQ</sequence>
<protein>
    <recommendedName>
        <fullName evidence="6">Major sperm protein</fullName>
    </recommendedName>
</protein>
<comment type="function">
    <text evidence="6">Central component in molecular interactions underlying sperm crawling. Forms an extensive filament system that extends from sperm villipoda, along the leading edge of the pseudopod.</text>
</comment>
<evidence type="ECO:0000259" key="7">
    <source>
        <dbReference type="PROSITE" id="PS50202"/>
    </source>
</evidence>
<comment type="subcellular location">
    <subcellularLocation>
        <location evidence="1">Membrane</location>
        <topology evidence="1">Single-pass type IV membrane protein</topology>
    </subcellularLocation>
</comment>
<comment type="similarity">
    <text evidence="2">Belongs to the VAMP-associated protein (VAP) (TC 9.B.17) family.</text>
</comment>
<dbReference type="InterPro" id="IPR013783">
    <property type="entry name" value="Ig-like_fold"/>
</dbReference>
<dbReference type="InterPro" id="IPR000535">
    <property type="entry name" value="MSP_dom"/>
</dbReference>
<dbReference type="PANTHER" id="PTHR10809">
    <property type="entry name" value="VESICLE-ASSOCIATED MEMBRANE PROTEIN-ASSOCIATED PROTEIN"/>
    <property type="match status" value="1"/>
</dbReference>
<dbReference type="GO" id="GO:0061817">
    <property type="term" value="P:endoplasmic reticulum-plasma membrane tethering"/>
    <property type="evidence" value="ECO:0007669"/>
    <property type="project" value="TreeGrafter"/>
</dbReference>
<proteinExistence type="inferred from homology"/>
<dbReference type="Pfam" id="PF00635">
    <property type="entry name" value="Motile_Sperm"/>
    <property type="match status" value="1"/>
</dbReference>
<dbReference type="GO" id="GO:0033149">
    <property type="term" value="F:FFAT motif binding"/>
    <property type="evidence" value="ECO:0007669"/>
    <property type="project" value="TreeGrafter"/>
</dbReference>
<dbReference type="InterPro" id="IPR008962">
    <property type="entry name" value="PapD-like_sf"/>
</dbReference>
<keyword evidence="9" id="KW-1185">Reference proteome</keyword>
<gene>
    <name evidence="8" type="ORF">SBAD_LOCUS12153</name>
</gene>
<dbReference type="PANTHER" id="PTHR10809:SF6">
    <property type="entry name" value="AT11025P-RELATED"/>
    <property type="match status" value="1"/>
</dbReference>
<reference evidence="8 9" key="2">
    <citation type="submission" date="2018-11" db="EMBL/GenBank/DDBJ databases">
        <authorList>
            <consortium name="Pathogen Informatics"/>
        </authorList>
    </citation>
    <scope>NUCLEOTIDE SEQUENCE [LARGE SCALE GENOMIC DNA]</scope>
</reference>
<evidence type="ECO:0000256" key="5">
    <source>
        <dbReference type="ARBA" id="ARBA00023136"/>
    </source>
</evidence>
<evidence type="ECO:0000313" key="8">
    <source>
        <dbReference type="EMBL" id="VDP45917.1"/>
    </source>
</evidence>
<organism evidence="10">
    <name type="scientific">Soboliphyme baturini</name>
    <dbReference type="NCBI Taxonomy" id="241478"/>
    <lineage>
        <taxon>Eukaryota</taxon>
        <taxon>Metazoa</taxon>
        <taxon>Ecdysozoa</taxon>
        <taxon>Nematoda</taxon>
        <taxon>Enoplea</taxon>
        <taxon>Dorylaimia</taxon>
        <taxon>Dioctophymatida</taxon>
        <taxon>Dioctophymatoidea</taxon>
        <taxon>Soboliphymatidae</taxon>
        <taxon>Soboliphyme</taxon>
    </lineage>
</organism>
<dbReference type="InterPro" id="IPR016763">
    <property type="entry name" value="VAP"/>
</dbReference>
<dbReference type="OrthoDB" id="264603at2759"/>
<dbReference type="GO" id="GO:0005789">
    <property type="term" value="C:endoplasmic reticulum membrane"/>
    <property type="evidence" value="ECO:0007669"/>
    <property type="project" value="InterPro"/>
</dbReference>
<evidence type="ECO:0000256" key="4">
    <source>
        <dbReference type="ARBA" id="ARBA00022989"/>
    </source>
</evidence>
<keyword evidence="3" id="KW-0812">Transmembrane</keyword>
<dbReference type="AlphaFoldDB" id="A0A183J8F3"/>
<dbReference type="SUPFAM" id="SSF49354">
    <property type="entry name" value="PapD-like"/>
    <property type="match status" value="1"/>
</dbReference>
<feature type="domain" description="MSP" evidence="7">
    <location>
        <begin position="15"/>
        <end position="134"/>
    </location>
</feature>